<dbReference type="Proteomes" id="UP000192927">
    <property type="component" value="Unassembled WGS sequence"/>
</dbReference>
<evidence type="ECO:0000256" key="5">
    <source>
        <dbReference type="ARBA" id="ARBA00038359"/>
    </source>
</evidence>
<feature type="transmembrane region" description="Helical" evidence="7">
    <location>
        <begin position="41"/>
        <end position="61"/>
    </location>
</feature>
<keyword evidence="3 7" id="KW-1133">Transmembrane helix</keyword>
<evidence type="ECO:0000256" key="6">
    <source>
        <dbReference type="SAM" id="MobiDB-lite"/>
    </source>
</evidence>
<feature type="compositionally biased region" description="Basic and acidic residues" evidence="6">
    <location>
        <begin position="768"/>
        <end position="777"/>
    </location>
</feature>
<dbReference type="PANTHER" id="PTHR33048">
    <property type="entry name" value="PTH11-LIKE INTEGRAL MEMBRANE PROTEIN (AFU_ORTHOLOGUE AFUA_5G11245)"/>
    <property type="match status" value="1"/>
</dbReference>
<evidence type="ECO:0000256" key="3">
    <source>
        <dbReference type="ARBA" id="ARBA00022989"/>
    </source>
</evidence>
<dbReference type="Gene3D" id="3.40.50.720">
    <property type="entry name" value="NAD(P)-binding Rossmann-like Domain"/>
    <property type="match status" value="1"/>
</dbReference>
<dbReference type="PANTHER" id="PTHR33048:SF2">
    <property type="entry name" value="SRPK"/>
    <property type="match status" value="1"/>
</dbReference>
<feature type="compositionally biased region" description="Basic and acidic residues" evidence="6">
    <location>
        <begin position="293"/>
        <end position="304"/>
    </location>
</feature>
<accession>A0A1W5D3A7</accession>
<feature type="transmembrane region" description="Helical" evidence="7">
    <location>
        <begin position="182"/>
        <end position="204"/>
    </location>
</feature>
<comment type="subcellular location">
    <subcellularLocation>
        <location evidence="1">Membrane</location>
        <topology evidence="1">Multi-pass membrane protein</topology>
    </subcellularLocation>
</comment>
<reference evidence="10" key="1">
    <citation type="submission" date="2017-03" db="EMBL/GenBank/DDBJ databases">
        <authorList>
            <person name="Sharma R."/>
            <person name="Thines M."/>
        </authorList>
    </citation>
    <scope>NUCLEOTIDE SEQUENCE [LARGE SCALE GENOMIC DNA]</scope>
</reference>
<evidence type="ECO:0000256" key="7">
    <source>
        <dbReference type="SAM" id="Phobius"/>
    </source>
</evidence>
<proteinExistence type="inferred from homology"/>
<dbReference type="Pfam" id="PF20684">
    <property type="entry name" value="Fung_rhodopsin"/>
    <property type="match status" value="1"/>
</dbReference>
<feature type="transmembrane region" description="Helical" evidence="7">
    <location>
        <begin position="98"/>
        <end position="119"/>
    </location>
</feature>
<comment type="similarity">
    <text evidence="5">Belongs to the SAT4 family.</text>
</comment>
<feature type="transmembrane region" description="Helical" evidence="7">
    <location>
        <begin position="135"/>
        <end position="159"/>
    </location>
</feature>
<evidence type="ECO:0000256" key="4">
    <source>
        <dbReference type="ARBA" id="ARBA00023136"/>
    </source>
</evidence>
<evidence type="ECO:0000259" key="8">
    <source>
        <dbReference type="Pfam" id="PF20684"/>
    </source>
</evidence>
<keyword evidence="2 7" id="KW-0812">Transmembrane</keyword>
<evidence type="ECO:0000313" key="10">
    <source>
        <dbReference type="Proteomes" id="UP000192927"/>
    </source>
</evidence>
<protein>
    <recommendedName>
        <fullName evidence="8">Rhodopsin domain-containing protein</fullName>
    </recommendedName>
</protein>
<dbReference type="AlphaFoldDB" id="A0A1W5D3A7"/>
<dbReference type="GO" id="GO:0016020">
    <property type="term" value="C:membrane"/>
    <property type="evidence" value="ECO:0007669"/>
    <property type="project" value="UniProtKB-SubCell"/>
</dbReference>
<feature type="domain" description="Rhodopsin" evidence="8">
    <location>
        <begin position="22"/>
        <end position="274"/>
    </location>
</feature>
<sequence length="950" mass="106328">MANAFTTEAFTELGIGLTLIALRTYARWDSVGFRNFMFDDYLILLAAVVYSLETAAAYSVGHRFHGLANNSMTDEQRMTLEPSSHEYSLRVGGSKLQLIGWSLYTLLLWLLKLCMLGLYTRLTTGLQHMKIRIKIGYLLIGVTYVATITAILAGCGAPFRKNWQIYPDPGNHCQPAISKMDLFFTVVLNVTTDMYLLSIPLPMLWKAQIAPRKKAWLILMFSGGIFVMMAAILRCVLILTAGANGAQQAGSWAVRETFVAVVINNVPMIQPFLTRLAKKVGVSFSTIGSGGDSSHDTPLEDRSKASRKPRTANPLSVSSSAECIIEERWRKDQNRSLDRAVDAKQGINVASDTMGVTLEPNSYYPREDILWDWGKKNSTQWNVICLSFILGAVRHATVNIVYPLCVYAAVQAHMKQSLVFPGDYLAWDKEQIQSSAMLNSYMSEWTASTPAASDEAFNAGDDFPFYWSCFWPVLASSYGVSWLPPDPNTKYKVMESPHTPRGCCKYGPKGKIHYTFTLCEWTRRPEIQKAWAEMTEQHGLTQSALEDIANQIPRRSKGNGFELDESMRQKVTSTISMRSSSSSSKSTKRHNFQDDELWELFKEDFNSFTEQIFKSCNPTWTRRLRILLRAHGVWINKGRNTTVPKALYQTVIEDQPVKWTDFEINEHLFSGGTFNSGQIAYRLRIGQNQHPSPPVFQTPIQHENVTWTPAMPPVVPTPLFQTPIQHENITRTPTMPPMMPIPLAPAVTTQGHGRELSNLVKMYTDESKYSGENDNFDRNPQYPAHTHPRSGPSVPQPGLSSAPPPGPSVPQGLSILPNPLQNVPLVNQNAPPMLPIAPPQVAPAAQGYGRKLSNLAKMYTEESKYSGLVKKDVFEIIDMADVPKGVRIFNSRFVDEIKNVSTDKAFEKSRLVVQAYNDYGKDLVLTQSPTLQIMSQRLILAIAATLQGNR</sequence>
<dbReference type="InterPro" id="IPR049326">
    <property type="entry name" value="Rhodopsin_dom_fungi"/>
</dbReference>
<evidence type="ECO:0000313" key="9">
    <source>
        <dbReference type="EMBL" id="SLM37379.1"/>
    </source>
</evidence>
<name>A0A1W5D3A7_9LECA</name>
<dbReference type="EMBL" id="FWEW01001575">
    <property type="protein sequence ID" value="SLM37379.1"/>
    <property type="molecule type" value="Genomic_DNA"/>
</dbReference>
<evidence type="ECO:0000256" key="2">
    <source>
        <dbReference type="ARBA" id="ARBA00022692"/>
    </source>
</evidence>
<organism evidence="9 10">
    <name type="scientific">Lasallia pustulata</name>
    <dbReference type="NCBI Taxonomy" id="136370"/>
    <lineage>
        <taxon>Eukaryota</taxon>
        <taxon>Fungi</taxon>
        <taxon>Dikarya</taxon>
        <taxon>Ascomycota</taxon>
        <taxon>Pezizomycotina</taxon>
        <taxon>Lecanoromycetes</taxon>
        <taxon>OSLEUM clade</taxon>
        <taxon>Umbilicariomycetidae</taxon>
        <taxon>Umbilicariales</taxon>
        <taxon>Umbilicariaceae</taxon>
        <taxon>Lasallia</taxon>
    </lineage>
</organism>
<feature type="region of interest" description="Disordered" evidence="6">
    <location>
        <begin position="768"/>
        <end position="816"/>
    </location>
</feature>
<feature type="region of interest" description="Disordered" evidence="6">
    <location>
        <begin position="288"/>
        <end position="316"/>
    </location>
</feature>
<keyword evidence="4 7" id="KW-0472">Membrane</keyword>
<evidence type="ECO:0000256" key="1">
    <source>
        <dbReference type="ARBA" id="ARBA00004141"/>
    </source>
</evidence>
<feature type="transmembrane region" description="Helical" evidence="7">
    <location>
        <begin position="216"/>
        <end position="239"/>
    </location>
</feature>
<keyword evidence="10" id="KW-1185">Reference proteome</keyword>
<dbReference type="InterPro" id="IPR052337">
    <property type="entry name" value="SAT4-like"/>
</dbReference>